<feature type="domain" description="VOC" evidence="1">
    <location>
        <begin position="3"/>
        <end position="128"/>
    </location>
</feature>
<dbReference type="PANTHER" id="PTHR36503">
    <property type="entry name" value="BLR2520 PROTEIN"/>
    <property type="match status" value="1"/>
</dbReference>
<gene>
    <name evidence="2" type="ORF">D3H65_30245</name>
</gene>
<dbReference type="Gene3D" id="3.10.180.10">
    <property type="entry name" value="2,3-Dihydroxybiphenyl 1,2-Dioxygenase, domain 1"/>
    <property type="match status" value="1"/>
</dbReference>
<dbReference type="Proteomes" id="UP000263900">
    <property type="component" value="Chromosome"/>
</dbReference>
<proteinExistence type="predicted"/>
<dbReference type="Pfam" id="PF00903">
    <property type="entry name" value="Glyoxalase"/>
    <property type="match status" value="1"/>
</dbReference>
<dbReference type="AlphaFoldDB" id="A0A3B7MX13"/>
<protein>
    <submittedName>
        <fullName evidence="2">VOC family protein</fullName>
    </submittedName>
</protein>
<dbReference type="CDD" id="cd07264">
    <property type="entry name" value="VOC_like"/>
    <property type="match status" value="1"/>
</dbReference>
<dbReference type="KEGG" id="pseg:D3H65_30245"/>
<dbReference type="RefSeq" id="WP_119053886.1">
    <property type="nucleotide sequence ID" value="NZ_CP032157.1"/>
</dbReference>
<name>A0A3B7MX13_9BACT</name>
<dbReference type="PROSITE" id="PS51819">
    <property type="entry name" value="VOC"/>
    <property type="match status" value="1"/>
</dbReference>
<reference evidence="2 3" key="1">
    <citation type="submission" date="2018-09" db="EMBL/GenBank/DDBJ databases">
        <title>Genome sequencing of strain 6GH32-13.</title>
        <authorList>
            <person name="Weon H.-Y."/>
            <person name="Heo J."/>
            <person name="Kwon S.-W."/>
        </authorList>
    </citation>
    <scope>NUCLEOTIDE SEQUENCE [LARGE SCALE GENOMIC DNA]</scope>
    <source>
        <strain evidence="2 3">5GH32-13</strain>
    </source>
</reference>
<dbReference type="InterPro" id="IPR037523">
    <property type="entry name" value="VOC_core"/>
</dbReference>
<dbReference type="EMBL" id="CP032157">
    <property type="protein sequence ID" value="AXY78013.1"/>
    <property type="molecule type" value="Genomic_DNA"/>
</dbReference>
<accession>A0A3B7MX13</accession>
<dbReference type="SUPFAM" id="SSF54593">
    <property type="entry name" value="Glyoxalase/Bleomycin resistance protein/Dihydroxybiphenyl dioxygenase"/>
    <property type="match status" value="1"/>
</dbReference>
<dbReference type="InterPro" id="IPR004360">
    <property type="entry name" value="Glyas_Fos-R_dOase_dom"/>
</dbReference>
<sequence>MIKFAYTILYVQDVQRSLEFYETVFGFTRKFITPDNSYGELITGDTTLSFAAHDLAKSNLKDGFMKSSNDNKPFAMEIAFSTDNVEALYEQAIKAGAIAEKPAEYKPHGQTVAYVRDLDGFLVEICTPME</sequence>
<dbReference type="InterPro" id="IPR029068">
    <property type="entry name" value="Glyas_Bleomycin-R_OHBP_Dase"/>
</dbReference>
<evidence type="ECO:0000313" key="3">
    <source>
        <dbReference type="Proteomes" id="UP000263900"/>
    </source>
</evidence>
<evidence type="ECO:0000313" key="2">
    <source>
        <dbReference type="EMBL" id="AXY78013.1"/>
    </source>
</evidence>
<evidence type="ECO:0000259" key="1">
    <source>
        <dbReference type="PROSITE" id="PS51819"/>
    </source>
</evidence>
<organism evidence="2 3">
    <name type="scientific">Paraflavitalea soli</name>
    <dbReference type="NCBI Taxonomy" id="2315862"/>
    <lineage>
        <taxon>Bacteria</taxon>
        <taxon>Pseudomonadati</taxon>
        <taxon>Bacteroidota</taxon>
        <taxon>Chitinophagia</taxon>
        <taxon>Chitinophagales</taxon>
        <taxon>Chitinophagaceae</taxon>
        <taxon>Paraflavitalea</taxon>
    </lineage>
</organism>
<dbReference type="OrthoDB" id="9796521at2"/>
<keyword evidence="3" id="KW-1185">Reference proteome</keyword>
<dbReference type="PANTHER" id="PTHR36503:SF1">
    <property type="entry name" value="BLR2520 PROTEIN"/>
    <property type="match status" value="1"/>
</dbReference>